<dbReference type="Proteomes" id="UP000614410">
    <property type="component" value="Unassembled WGS sequence"/>
</dbReference>
<evidence type="ECO:0000259" key="1">
    <source>
        <dbReference type="Pfam" id="PF20058"/>
    </source>
</evidence>
<accession>A0A934KPT7</accession>
<feature type="domain" description="DUF6457" evidence="1">
    <location>
        <begin position="14"/>
        <end position="91"/>
    </location>
</feature>
<evidence type="ECO:0000313" key="3">
    <source>
        <dbReference type="Proteomes" id="UP000614410"/>
    </source>
</evidence>
<organism evidence="2 3">
    <name type="scientific">Candidatus Amunia macphersoniae</name>
    <dbReference type="NCBI Taxonomy" id="3127014"/>
    <lineage>
        <taxon>Bacteria</taxon>
        <taxon>Bacillati</taxon>
        <taxon>Candidatus Dormiibacterota</taxon>
        <taxon>Candidatus Dormibacteria</taxon>
        <taxon>Candidatus Aeolococcales</taxon>
        <taxon>Candidatus Aeolococcaceae</taxon>
        <taxon>Candidatus Amunia</taxon>
    </lineage>
</organism>
<dbReference type="EMBL" id="JAEKNN010000050">
    <property type="protein sequence ID" value="MBJ7609660.1"/>
    <property type="molecule type" value="Genomic_DNA"/>
</dbReference>
<dbReference type="AlphaFoldDB" id="A0A934KPT7"/>
<comment type="caution">
    <text evidence="2">The sequence shown here is derived from an EMBL/GenBank/DDBJ whole genome shotgun (WGS) entry which is preliminary data.</text>
</comment>
<proteinExistence type="predicted"/>
<sequence>MDQPPAHRDSDRPGAWSAQLAAELASAPLPRSTVGALLSMARDVAHATERINAPLSTYVAGRYVEARVASGCDEAVALDEVAAAVRRLLSETTPG</sequence>
<reference evidence="2 3" key="1">
    <citation type="submission" date="2020-10" db="EMBL/GenBank/DDBJ databases">
        <title>Ca. Dormibacterota MAGs.</title>
        <authorList>
            <person name="Montgomery K."/>
        </authorList>
    </citation>
    <scope>NUCLEOTIDE SEQUENCE [LARGE SCALE GENOMIC DNA]</scope>
    <source>
        <strain evidence="2">Mitchell_Peninsula_5</strain>
    </source>
</reference>
<gene>
    <name evidence="2" type="ORF">JF887_09590</name>
</gene>
<evidence type="ECO:0000313" key="2">
    <source>
        <dbReference type="EMBL" id="MBJ7609660.1"/>
    </source>
</evidence>
<name>A0A934KPT7_9BACT</name>
<dbReference type="Pfam" id="PF20058">
    <property type="entry name" value="DUF6457"/>
    <property type="match status" value="1"/>
</dbReference>
<protein>
    <submittedName>
        <fullName evidence="2">Molybdopterin-guanine dinucleotide biosynthesis protein MobA</fullName>
    </submittedName>
</protein>
<dbReference type="InterPro" id="IPR045598">
    <property type="entry name" value="DUF6457"/>
</dbReference>